<dbReference type="Pfam" id="PF02854">
    <property type="entry name" value="MIF4G"/>
    <property type="match status" value="1"/>
</dbReference>
<dbReference type="Proteomes" id="UP001177140">
    <property type="component" value="Unassembled WGS sequence"/>
</dbReference>
<dbReference type="SUPFAM" id="SSF48371">
    <property type="entry name" value="ARM repeat"/>
    <property type="match status" value="1"/>
</dbReference>
<keyword evidence="3" id="KW-0648">Protein biosynthesis</keyword>
<keyword evidence="2" id="KW-0396">Initiation factor</keyword>
<reference evidence="5" key="1">
    <citation type="submission" date="2022-03" db="EMBL/GenBank/DDBJ databases">
        <title>A functionally conserved STORR gene fusion in Papaver species that diverged 16.8 million years ago.</title>
        <authorList>
            <person name="Catania T."/>
        </authorList>
    </citation>
    <scope>NUCLEOTIDE SEQUENCE</scope>
    <source>
        <strain evidence="5">S-191538</strain>
    </source>
</reference>
<proteinExistence type="inferred from homology"/>
<comment type="similarity">
    <text evidence="1">Belongs to the eukaryotic initiation factor 4G family.</text>
</comment>
<dbReference type="PANTHER" id="PTHR23253:SF9">
    <property type="entry name" value="EUKARYOTIC TRANSLATION INITIATION FACTOR 4 GAMMA 2"/>
    <property type="match status" value="1"/>
</dbReference>
<dbReference type="GO" id="GO:0003729">
    <property type="term" value="F:mRNA binding"/>
    <property type="evidence" value="ECO:0007669"/>
    <property type="project" value="TreeGrafter"/>
</dbReference>
<dbReference type="InterPro" id="IPR016024">
    <property type="entry name" value="ARM-type_fold"/>
</dbReference>
<evidence type="ECO:0000313" key="6">
    <source>
        <dbReference type="Proteomes" id="UP001177140"/>
    </source>
</evidence>
<name>A0AA41SPR1_PAPNU</name>
<dbReference type="GO" id="GO:0016281">
    <property type="term" value="C:eukaryotic translation initiation factor 4F complex"/>
    <property type="evidence" value="ECO:0007669"/>
    <property type="project" value="TreeGrafter"/>
</dbReference>
<evidence type="ECO:0000259" key="4">
    <source>
        <dbReference type="SMART" id="SM00543"/>
    </source>
</evidence>
<dbReference type="SMART" id="SM00543">
    <property type="entry name" value="MIF4G"/>
    <property type="match status" value="1"/>
</dbReference>
<dbReference type="InterPro" id="IPR003890">
    <property type="entry name" value="MIF4G-like_typ-3"/>
</dbReference>
<dbReference type="GO" id="GO:0003743">
    <property type="term" value="F:translation initiation factor activity"/>
    <property type="evidence" value="ECO:0007669"/>
    <property type="project" value="UniProtKB-KW"/>
</dbReference>
<accession>A0AA41SPR1</accession>
<gene>
    <name evidence="5" type="ORF">MKW94_011046</name>
</gene>
<evidence type="ECO:0000256" key="3">
    <source>
        <dbReference type="ARBA" id="ARBA00022917"/>
    </source>
</evidence>
<dbReference type="EMBL" id="JAJJMA010182067">
    <property type="protein sequence ID" value="MCL7037688.1"/>
    <property type="molecule type" value="Genomic_DNA"/>
</dbReference>
<evidence type="ECO:0000256" key="1">
    <source>
        <dbReference type="ARBA" id="ARBA00005775"/>
    </source>
</evidence>
<evidence type="ECO:0000256" key="2">
    <source>
        <dbReference type="ARBA" id="ARBA00022540"/>
    </source>
</evidence>
<evidence type="ECO:0000313" key="5">
    <source>
        <dbReference type="EMBL" id="MCL7037688.1"/>
    </source>
</evidence>
<sequence length="327" mass="38110">MADNSAVPVVGDGPVPPPCLMKAEVSWMSTVRGNLSYEERILRRVRGILNKLTVKKYKRLRNQLMDSGITTVHILQGVASMIFDKALAEPMFFFLYTFLCSELLCGWQPSFHSDEHMGIEMTFKRALLIKCQEAFERENVMVVLVEQIRQQIMIGSTSNHVLGWRRNLGFIKFMCELSKQENVSLKITHFIVLQLVEENDVKRNAEAVCLLLNTIGKKLDELRTKLSLKMKDFPKESSNEYHGWPETYFGWLRGILTTHPQLETRLKFMIHDLLVLRANNWVDPRHVKVKDKTIPELIRASETEVLSRRNRRAVQFRSKNRPDPRRW</sequence>
<keyword evidence="6" id="KW-1185">Reference proteome</keyword>
<comment type="caution">
    <text evidence="5">The sequence shown here is derived from an EMBL/GenBank/DDBJ whole genome shotgun (WGS) entry which is preliminary data.</text>
</comment>
<organism evidence="5 6">
    <name type="scientific">Papaver nudicaule</name>
    <name type="common">Iceland poppy</name>
    <dbReference type="NCBI Taxonomy" id="74823"/>
    <lineage>
        <taxon>Eukaryota</taxon>
        <taxon>Viridiplantae</taxon>
        <taxon>Streptophyta</taxon>
        <taxon>Embryophyta</taxon>
        <taxon>Tracheophyta</taxon>
        <taxon>Spermatophyta</taxon>
        <taxon>Magnoliopsida</taxon>
        <taxon>Ranunculales</taxon>
        <taxon>Papaveraceae</taxon>
        <taxon>Papaveroideae</taxon>
        <taxon>Papaver</taxon>
    </lineage>
</organism>
<dbReference type="AlphaFoldDB" id="A0AA41SPR1"/>
<protein>
    <recommendedName>
        <fullName evidence="4">MIF4G domain-containing protein</fullName>
    </recommendedName>
</protein>
<dbReference type="Gene3D" id="1.25.40.180">
    <property type="match status" value="1"/>
</dbReference>
<feature type="domain" description="MIF4G" evidence="4">
    <location>
        <begin position="42"/>
        <end position="280"/>
    </location>
</feature>
<dbReference type="PANTHER" id="PTHR23253">
    <property type="entry name" value="EUKARYOTIC TRANSLATION INITIATION FACTOR 4 GAMMA"/>
    <property type="match status" value="1"/>
</dbReference>